<name>A0A327ZJX8_9ACTN</name>
<proteinExistence type="predicted"/>
<gene>
    <name evidence="1" type="ORF">B0I29_10199</name>
</gene>
<dbReference type="EMBL" id="QLMJ01000001">
    <property type="protein sequence ID" value="RAK42969.1"/>
    <property type="molecule type" value="Genomic_DNA"/>
</dbReference>
<keyword evidence="2" id="KW-1185">Reference proteome</keyword>
<evidence type="ECO:0000313" key="1">
    <source>
        <dbReference type="EMBL" id="RAK42969.1"/>
    </source>
</evidence>
<protein>
    <recommendedName>
        <fullName evidence="3">DUF4145 domain-containing protein</fullName>
    </recommendedName>
</protein>
<dbReference type="OrthoDB" id="3837855at2"/>
<organism evidence="1 2">
    <name type="scientific">Actinoplanes lutulentus</name>
    <dbReference type="NCBI Taxonomy" id="1287878"/>
    <lineage>
        <taxon>Bacteria</taxon>
        <taxon>Bacillati</taxon>
        <taxon>Actinomycetota</taxon>
        <taxon>Actinomycetes</taxon>
        <taxon>Micromonosporales</taxon>
        <taxon>Micromonosporaceae</taxon>
        <taxon>Actinoplanes</taxon>
    </lineage>
</organism>
<evidence type="ECO:0008006" key="3">
    <source>
        <dbReference type="Google" id="ProtNLM"/>
    </source>
</evidence>
<reference evidence="1 2" key="1">
    <citation type="submission" date="2018-06" db="EMBL/GenBank/DDBJ databases">
        <title>Genomic Encyclopedia of Type Strains, Phase III (KMG-III): the genomes of soil and plant-associated and newly described type strains.</title>
        <authorList>
            <person name="Whitman W."/>
        </authorList>
    </citation>
    <scope>NUCLEOTIDE SEQUENCE [LARGE SCALE GENOMIC DNA]</scope>
    <source>
        <strain evidence="1 2">CGMCC 4.7090</strain>
    </source>
</reference>
<dbReference type="Proteomes" id="UP000249341">
    <property type="component" value="Unassembled WGS sequence"/>
</dbReference>
<dbReference type="RefSeq" id="WP_146616675.1">
    <property type="nucleotide sequence ID" value="NZ_JACHWI010000001.1"/>
</dbReference>
<sequence>MTVTESYKKLTQLNLKQDKLLREALQCAEHGLYRSAHVTAFAAFMDYIHEWIVTDATRLGLIQKSYPTWNVNQAADLREQKDHTLFEVLKRQGLITNATMKALHGLLAKRNECAHPADYEPGINDTLGYLDEMIKRISALGA</sequence>
<accession>A0A327ZJX8</accession>
<evidence type="ECO:0000313" key="2">
    <source>
        <dbReference type="Proteomes" id="UP000249341"/>
    </source>
</evidence>
<dbReference type="AlphaFoldDB" id="A0A327ZJX8"/>
<comment type="caution">
    <text evidence="1">The sequence shown here is derived from an EMBL/GenBank/DDBJ whole genome shotgun (WGS) entry which is preliminary data.</text>
</comment>